<dbReference type="EMBL" id="NGFP01000036">
    <property type="protein sequence ID" value="OUC97515.1"/>
    <property type="molecule type" value="Genomic_DNA"/>
</dbReference>
<dbReference type="InterPro" id="IPR000600">
    <property type="entry name" value="ROK"/>
</dbReference>
<evidence type="ECO:0000313" key="4">
    <source>
        <dbReference type="Proteomes" id="UP000194761"/>
    </source>
</evidence>
<dbReference type="AlphaFoldDB" id="A0A243RR71"/>
<evidence type="ECO:0000313" key="3">
    <source>
        <dbReference type="EMBL" id="OUC97515.1"/>
    </source>
</evidence>
<accession>A0A243RR71</accession>
<feature type="compositionally biased region" description="Low complexity" evidence="2">
    <location>
        <begin position="254"/>
        <end position="266"/>
    </location>
</feature>
<dbReference type="Gene3D" id="3.30.420.40">
    <property type="match status" value="3"/>
</dbReference>
<feature type="region of interest" description="Disordered" evidence="2">
    <location>
        <begin position="213"/>
        <end position="266"/>
    </location>
</feature>
<sequence length="378" mass="36936">MSGSVLAVDIGGTKFAVALVDPDGNVRAARRAATPPGGDARTLWTALGELIDALLDGAAADGLINGDTTAGGVVDGVGIGCGGPMTWPEGAVSPLNMPGWRGFPLRARLAERFPGVPVRLHNDAVCLAVAEHWRGAGRGSANMLGMVVSTGVGGGLILGGRLIDGGSGNAGHIGHIVVDPGGPPCGCGGRGCLEAIARGPGLAAWAVEQGWHPGAAGPPAAATARSGDGPSISGDGPSTSGGTAETSGGGSGAFSGEPGAPGAGPAYVEAATASGRQLALDAEAGDQIALAAMSRAGQALGLAIASATNLCDLDVVTIGGGLSQAGPLLFDPLEAALRDHTRMEFAQRVRVVPASLGQDAGLVGAAALILAADRYWSH</sequence>
<organism evidence="3 4">
    <name type="scientific">Streptosporangium minutum</name>
    <dbReference type="NCBI Taxonomy" id="569862"/>
    <lineage>
        <taxon>Bacteria</taxon>
        <taxon>Bacillati</taxon>
        <taxon>Actinomycetota</taxon>
        <taxon>Actinomycetes</taxon>
        <taxon>Streptosporangiales</taxon>
        <taxon>Streptosporangiaceae</taxon>
        <taxon>Streptosporangium</taxon>
    </lineage>
</organism>
<dbReference type="PANTHER" id="PTHR18964">
    <property type="entry name" value="ROK (REPRESSOR, ORF, KINASE) FAMILY"/>
    <property type="match status" value="1"/>
</dbReference>
<dbReference type="Proteomes" id="UP000194761">
    <property type="component" value="Unassembled WGS sequence"/>
</dbReference>
<dbReference type="InterPro" id="IPR049874">
    <property type="entry name" value="ROK_cs"/>
</dbReference>
<dbReference type="RefSeq" id="WP_086570864.1">
    <property type="nucleotide sequence ID" value="NZ_NGFP01000036.1"/>
</dbReference>
<gene>
    <name evidence="3" type="ORF">CA984_10850</name>
</gene>
<protein>
    <submittedName>
        <fullName evidence="3">Glucokinase</fullName>
    </submittedName>
</protein>
<dbReference type="GO" id="GO:0016301">
    <property type="term" value="F:kinase activity"/>
    <property type="evidence" value="ECO:0007669"/>
    <property type="project" value="UniProtKB-KW"/>
</dbReference>
<dbReference type="PROSITE" id="PS01125">
    <property type="entry name" value="ROK"/>
    <property type="match status" value="1"/>
</dbReference>
<keyword evidence="3" id="KW-0808">Transferase</keyword>
<keyword evidence="4" id="KW-1185">Reference proteome</keyword>
<feature type="compositionally biased region" description="Low complexity" evidence="2">
    <location>
        <begin position="213"/>
        <end position="246"/>
    </location>
</feature>
<reference evidence="3 4" key="1">
    <citation type="submission" date="2017-05" db="EMBL/GenBank/DDBJ databases">
        <title>Biotechnological potential of actinobacteria isolated from South African environments.</title>
        <authorList>
            <person name="Le Roes-Hill M."/>
            <person name="Prins A."/>
            <person name="Durrell K.A."/>
        </authorList>
    </citation>
    <scope>NUCLEOTIDE SEQUENCE [LARGE SCALE GENOMIC DNA]</scope>
    <source>
        <strain evidence="3">M26</strain>
    </source>
</reference>
<evidence type="ECO:0000256" key="2">
    <source>
        <dbReference type="SAM" id="MobiDB-lite"/>
    </source>
</evidence>
<dbReference type="SUPFAM" id="SSF53067">
    <property type="entry name" value="Actin-like ATPase domain"/>
    <property type="match status" value="1"/>
</dbReference>
<name>A0A243RR71_9ACTN</name>
<proteinExistence type="inferred from homology"/>
<comment type="caution">
    <text evidence="3">The sequence shown here is derived from an EMBL/GenBank/DDBJ whole genome shotgun (WGS) entry which is preliminary data.</text>
</comment>
<comment type="similarity">
    <text evidence="1">Belongs to the ROK (NagC/XylR) family.</text>
</comment>
<dbReference type="PANTHER" id="PTHR18964:SF169">
    <property type="entry name" value="N-ACETYLMANNOSAMINE KINASE"/>
    <property type="match status" value="1"/>
</dbReference>
<evidence type="ECO:0000256" key="1">
    <source>
        <dbReference type="ARBA" id="ARBA00006479"/>
    </source>
</evidence>
<keyword evidence="3" id="KW-0418">Kinase</keyword>
<dbReference type="Pfam" id="PF00480">
    <property type="entry name" value="ROK"/>
    <property type="match status" value="1"/>
</dbReference>
<dbReference type="PRINTS" id="PR00475">
    <property type="entry name" value="HEXOKINASE"/>
</dbReference>
<dbReference type="InterPro" id="IPR043129">
    <property type="entry name" value="ATPase_NBD"/>
</dbReference>